<dbReference type="PANTHER" id="PTHR44196">
    <property type="entry name" value="DEHYDROGENASE/REDUCTASE SDR FAMILY MEMBER 7B"/>
    <property type="match status" value="1"/>
</dbReference>
<dbReference type="PRINTS" id="PR00081">
    <property type="entry name" value="GDHRDH"/>
</dbReference>
<dbReference type="AlphaFoldDB" id="A0A411YKY9"/>
<dbReference type="KEGG" id="erz:ER308_01660"/>
<dbReference type="Proteomes" id="UP000291469">
    <property type="component" value="Chromosome"/>
</dbReference>
<keyword evidence="5" id="KW-0472">Membrane</keyword>
<feature type="transmembrane region" description="Helical" evidence="5">
    <location>
        <begin position="309"/>
        <end position="330"/>
    </location>
</feature>
<keyword evidence="2" id="KW-0560">Oxidoreductase</keyword>
<dbReference type="PRINTS" id="PR00080">
    <property type="entry name" value="SDRFAMILY"/>
</dbReference>
<feature type="region of interest" description="Disordered" evidence="4">
    <location>
        <begin position="263"/>
        <end position="303"/>
    </location>
</feature>
<proteinExistence type="inferred from homology"/>
<evidence type="ECO:0000256" key="1">
    <source>
        <dbReference type="ARBA" id="ARBA00006484"/>
    </source>
</evidence>
<dbReference type="Gene3D" id="3.40.50.720">
    <property type="entry name" value="NAD(P)-binding Rossmann-like Domain"/>
    <property type="match status" value="1"/>
</dbReference>
<dbReference type="PANTHER" id="PTHR44196:SF1">
    <property type="entry name" value="DEHYDROGENASE_REDUCTASE SDR FAMILY MEMBER 7B"/>
    <property type="match status" value="1"/>
</dbReference>
<evidence type="ECO:0000313" key="7">
    <source>
        <dbReference type="Proteomes" id="UP000291469"/>
    </source>
</evidence>
<evidence type="ECO:0000256" key="4">
    <source>
        <dbReference type="SAM" id="MobiDB-lite"/>
    </source>
</evidence>
<dbReference type="OrthoDB" id="151996at2"/>
<dbReference type="InterPro" id="IPR036291">
    <property type="entry name" value="NAD(P)-bd_dom_sf"/>
</dbReference>
<dbReference type="FunFam" id="3.40.50.720:FF:000084">
    <property type="entry name" value="Short-chain dehydrogenase reductase"/>
    <property type="match status" value="1"/>
</dbReference>
<name>A0A411YKY9_9ACTN</name>
<gene>
    <name evidence="6" type="ORF">ER308_01660</name>
</gene>
<comment type="similarity">
    <text evidence="1 3">Belongs to the short-chain dehydrogenases/reductases (SDR) family.</text>
</comment>
<dbReference type="InterPro" id="IPR002347">
    <property type="entry name" value="SDR_fam"/>
</dbReference>
<dbReference type="Pfam" id="PF00106">
    <property type="entry name" value="adh_short"/>
    <property type="match status" value="1"/>
</dbReference>
<keyword evidence="7" id="KW-1185">Reference proteome</keyword>
<keyword evidence="5" id="KW-0812">Transmembrane</keyword>
<dbReference type="GO" id="GO:0016020">
    <property type="term" value="C:membrane"/>
    <property type="evidence" value="ECO:0007669"/>
    <property type="project" value="TreeGrafter"/>
</dbReference>
<reference evidence="6 7" key="1">
    <citation type="submission" date="2019-01" db="EMBL/GenBank/DDBJ databases">
        <title>Egibacter rhizosphaerae EGI 80759T.</title>
        <authorList>
            <person name="Chen D.-D."/>
            <person name="Tian Y."/>
            <person name="Jiao J.-Y."/>
            <person name="Zhang X.-T."/>
            <person name="Zhang Y.-G."/>
            <person name="Zhang Y."/>
            <person name="Xiao M."/>
            <person name="Shu W.-S."/>
            <person name="Li W.-J."/>
        </authorList>
    </citation>
    <scope>NUCLEOTIDE SEQUENCE [LARGE SCALE GENOMIC DNA]</scope>
    <source>
        <strain evidence="6 7">EGI 80759</strain>
    </source>
</reference>
<evidence type="ECO:0000256" key="2">
    <source>
        <dbReference type="ARBA" id="ARBA00023002"/>
    </source>
</evidence>
<dbReference type="SUPFAM" id="SSF51735">
    <property type="entry name" value="NAD(P)-binding Rossmann-fold domains"/>
    <property type="match status" value="1"/>
</dbReference>
<evidence type="ECO:0000256" key="3">
    <source>
        <dbReference type="RuleBase" id="RU000363"/>
    </source>
</evidence>
<dbReference type="PROSITE" id="PS00061">
    <property type="entry name" value="ADH_SHORT"/>
    <property type="match status" value="1"/>
</dbReference>
<dbReference type="EMBL" id="CP036402">
    <property type="protein sequence ID" value="QBI21856.1"/>
    <property type="molecule type" value="Genomic_DNA"/>
</dbReference>
<evidence type="ECO:0000256" key="5">
    <source>
        <dbReference type="SAM" id="Phobius"/>
    </source>
</evidence>
<dbReference type="InterPro" id="IPR020904">
    <property type="entry name" value="Sc_DH/Rdtase_CS"/>
</dbReference>
<sequence length="333" mass="34525">MQDRVAVVTGASSGIGRATALELADRGAAVVVTARREDALDEVAQACRERGAEAIALPADVTDADAVDDVARRTAGTYGRIDVWINNASVNLFAPIEEAPVELWHRVVQTNLFGAYHGVRGALPWMREQGEGVIVNVGSVLSRVGSPYQSAYVTSKHAVRALSDCARQEVGDVPGIDVCTVLPGPVDTPLFHHAGNYTGREVEPVTPVASAQRAAATIVACAARPRHEAIVGASTAPALVANRLAPSLVERVAARQVAKDHFGTSPARASPGNLVESTGATTVSGGWSRGSQQVGVESRRAASTRGGGIRIRGSVVAGVVASAALAVWAVRRA</sequence>
<evidence type="ECO:0000313" key="6">
    <source>
        <dbReference type="EMBL" id="QBI21856.1"/>
    </source>
</evidence>
<accession>A0A411YKY9</accession>
<dbReference type="GO" id="GO:0016491">
    <property type="term" value="F:oxidoreductase activity"/>
    <property type="evidence" value="ECO:0007669"/>
    <property type="project" value="UniProtKB-KW"/>
</dbReference>
<feature type="compositionally biased region" description="Polar residues" evidence="4">
    <location>
        <begin position="275"/>
        <end position="295"/>
    </location>
</feature>
<organism evidence="6 7">
    <name type="scientific">Egibacter rhizosphaerae</name>
    <dbReference type="NCBI Taxonomy" id="1670831"/>
    <lineage>
        <taxon>Bacteria</taxon>
        <taxon>Bacillati</taxon>
        <taxon>Actinomycetota</taxon>
        <taxon>Nitriliruptoria</taxon>
        <taxon>Egibacterales</taxon>
        <taxon>Egibacteraceae</taxon>
        <taxon>Egibacter</taxon>
    </lineage>
</organism>
<keyword evidence="5" id="KW-1133">Transmembrane helix</keyword>
<protein>
    <submittedName>
        <fullName evidence="6">SDR family NAD(P)-dependent oxidoreductase</fullName>
    </submittedName>
</protein>